<dbReference type="OrthoDB" id="7376483at2"/>
<proteinExistence type="predicted"/>
<gene>
    <name evidence="1" type="ORF">COO20_04835</name>
</gene>
<comment type="caution">
    <text evidence="1">The sequence shown here is derived from an EMBL/GenBank/DDBJ whole genome shotgun (WGS) entry which is preliminary data.</text>
</comment>
<evidence type="ECO:0000313" key="2">
    <source>
        <dbReference type="Proteomes" id="UP000233597"/>
    </source>
</evidence>
<protein>
    <submittedName>
        <fullName evidence="1">Uncharacterized protein</fullName>
    </submittedName>
</protein>
<accession>A0A2N3KY59</accession>
<dbReference type="Proteomes" id="UP000233597">
    <property type="component" value="Unassembled WGS sequence"/>
</dbReference>
<dbReference type="EMBL" id="NWTK01000002">
    <property type="protein sequence ID" value="PKR55499.1"/>
    <property type="molecule type" value="Genomic_DNA"/>
</dbReference>
<name>A0A2N3KY59_9PROT</name>
<organism evidence="1 2">
    <name type="scientific">Thalassospira marina</name>
    <dbReference type="NCBI Taxonomy" id="2048283"/>
    <lineage>
        <taxon>Bacteria</taxon>
        <taxon>Pseudomonadati</taxon>
        <taxon>Pseudomonadota</taxon>
        <taxon>Alphaproteobacteria</taxon>
        <taxon>Rhodospirillales</taxon>
        <taxon>Thalassospiraceae</taxon>
        <taxon>Thalassospira</taxon>
    </lineage>
</organism>
<dbReference type="RefSeq" id="WP_101264547.1">
    <property type="nucleotide sequence ID" value="NZ_NWTK01000002.1"/>
</dbReference>
<dbReference type="AlphaFoldDB" id="A0A2N3KY59"/>
<evidence type="ECO:0000313" key="1">
    <source>
        <dbReference type="EMBL" id="PKR55499.1"/>
    </source>
</evidence>
<reference evidence="1 2" key="1">
    <citation type="submission" date="2017-09" db="EMBL/GenBank/DDBJ databases">
        <title>Biodiversity and function of Thalassospira species in the particle-attached aromatic-hydrocarbon-degrading consortia from the surface seawater of the South China Sea.</title>
        <authorList>
            <person name="Dong C."/>
            <person name="Liu R."/>
            <person name="Shao Z."/>
        </authorList>
    </citation>
    <scope>NUCLEOTIDE SEQUENCE [LARGE SCALE GENOMIC DNA]</scope>
    <source>
        <strain evidence="1 2">CSC1P2</strain>
    </source>
</reference>
<sequence>MKKFKGYLNHQQILEACIKADFDVDTSRYDNGGDWITISGQFADQPLQIIYASFNGRFIGKSPEGDVFSEMSAELEGTDWYDAILDFLYIALDEQAA</sequence>